<name>X1GFF4_9ZZZZ</name>
<dbReference type="Pfam" id="PF00047">
    <property type="entry name" value="ig"/>
    <property type="match status" value="1"/>
</dbReference>
<organism evidence="2">
    <name type="scientific">marine sediment metagenome</name>
    <dbReference type="NCBI Taxonomy" id="412755"/>
    <lineage>
        <taxon>unclassified sequences</taxon>
        <taxon>metagenomes</taxon>
        <taxon>ecological metagenomes</taxon>
    </lineage>
</organism>
<comment type="caution">
    <text evidence="2">The sequence shown here is derived from an EMBL/GenBank/DDBJ whole genome shotgun (WGS) entry which is preliminary data.</text>
</comment>
<dbReference type="Gene3D" id="2.60.40.10">
    <property type="entry name" value="Immunoglobulins"/>
    <property type="match status" value="1"/>
</dbReference>
<gene>
    <name evidence="2" type="ORF">S03H2_16827</name>
</gene>
<feature type="domain" description="Immunoglobulin-like beta-sandwich" evidence="1">
    <location>
        <begin position="21"/>
        <end position="53"/>
    </location>
</feature>
<accession>X1GFF4</accession>
<evidence type="ECO:0000313" key="2">
    <source>
        <dbReference type="EMBL" id="GAH43525.1"/>
    </source>
</evidence>
<reference evidence="2" key="1">
    <citation type="journal article" date="2014" name="Front. Microbiol.">
        <title>High frequency of phylogenetically diverse reductive dehalogenase-homologous genes in deep subseafloor sedimentary metagenomes.</title>
        <authorList>
            <person name="Kawai M."/>
            <person name="Futagami T."/>
            <person name="Toyoda A."/>
            <person name="Takaki Y."/>
            <person name="Nishi S."/>
            <person name="Hori S."/>
            <person name="Arai W."/>
            <person name="Tsubouchi T."/>
            <person name="Morono Y."/>
            <person name="Uchiyama I."/>
            <person name="Ito T."/>
            <person name="Fujiyama A."/>
            <person name="Inagaki F."/>
            <person name="Takami H."/>
        </authorList>
    </citation>
    <scope>NUCLEOTIDE SEQUENCE</scope>
    <source>
        <strain evidence="2">Expedition CK06-06</strain>
    </source>
</reference>
<dbReference type="InterPro" id="IPR013151">
    <property type="entry name" value="Immunoglobulin_dom"/>
</dbReference>
<proteinExistence type="predicted"/>
<dbReference type="SUPFAM" id="SSF48726">
    <property type="entry name" value="Immunoglobulin"/>
    <property type="match status" value="1"/>
</dbReference>
<feature type="non-terminal residue" evidence="2">
    <location>
        <position position="59"/>
    </location>
</feature>
<evidence type="ECO:0000259" key="1">
    <source>
        <dbReference type="Pfam" id="PF00047"/>
    </source>
</evidence>
<dbReference type="InterPro" id="IPR036179">
    <property type="entry name" value="Ig-like_dom_sf"/>
</dbReference>
<dbReference type="InterPro" id="IPR013783">
    <property type="entry name" value="Ig-like_fold"/>
</dbReference>
<sequence>MPLTTQTNDPSSVGTIPDNANISGSATANLNINSVSLTDAGAYICIVSGESSAPAILTI</sequence>
<protein>
    <recommendedName>
        <fullName evidence="1">Immunoglobulin-like beta-sandwich domain-containing protein</fullName>
    </recommendedName>
</protein>
<dbReference type="AlphaFoldDB" id="X1GFF4"/>
<dbReference type="EMBL" id="BARU01008624">
    <property type="protein sequence ID" value="GAH43525.1"/>
    <property type="molecule type" value="Genomic_DNA"/>
</dbReference>